<dbReference type="Proteomes" id="UP000652761">
    <property type="component" value="Unassembled WGS sequence"/>
</dbReference>
<feature type="region of interest" description="Disordered" evidence="3">
    <location>
        <begin position="1"/>
        <end position="44"/>
    </location>
</feature>
<keyword evidence="1" id="KW-0050">Antiport</keyword>
<dbReference type="GO" id="GO:0015369">
    <property type="term" value="F:calcium:proton antiporter activity"/>
    <property type="evidence" value="ECO:0007669"/>
    <property type="project" value="TreeGrafter"/>
</dbReference>
<accession>A0A843WS72</accession>
<evidence type="ECO:0000256" key="1">
    <source>
        <dbReference type="ARBA" id="ARBA00022449"/>
    </source>
</evidence>
<dbReference type="GO" id="GO:0006874">
    <property type="term" value="P:intracellular calcium ion homeostasis"/>
    <property type="evidence" value="ECO:0007669"/>
    <property type="project" value="TreeGrafter"/>
</dbReference>
<proteinExistence type="predicted"/>
<evidence type="ECO:0000313" key="4">
    <source>
        <dbReference type="EMBL" id="MQM07315.1"/>
    </source>
</evidence>
<name>A0A843WS72_COLES</name>
<keyword evidence="2" id="KW-0406">Ion transport</keyword>
<dbReference type="PANTHER" id="PTHR31503">
    <property type="entry name" value="VACUOLAR CALCIUM ION TRANSPORTER"/>
    <property type="match status" value="1"/>
</dbReference>
<feature type="compositionally biased region" description="Basic residues" evidence="3">
    <location>
        <begin position="24"/>
        <end position="33"/>
    </location>
</feature>
<organism evidence="4 5">
    <name type="scientific">Colocasia esculenta</name>
    <name type="common">Wild taro</name>
    <name type="synonym">Arum esculentum</name>
    <dbReference type="NCBI Taxonomy" id="4460"/>
    <lineage>
        <taxon>Eukaryota</taxon>
        <taxon>Viridiplantae</taxon>
        <taxon>Streptophyta</taxon>
        <taxon>Embryophyta</taxon>
        <taxon>Tracheophyta</taxon>
        <taxon>Spermatophyta</taxon>
        <taxon>Magnoliopsida</taxon>
        <taxon>Liliopsida</taxon>
        <taxon>Araceae</taxon>
        <taxon>Aroideae</taxon>
        <taxon>Colocasieae</taxon>
        <taxon>Colocasia</taxon>
    </lineage>
</organism>
<dbReference type="OrthoDB" id="1699231at2759"/>
<dbReference type="InterPro" id="IPR004713">
    <property type="entry name" value="CaH_exchang"/>
</dbReference>
<keyword evidence="1" id="KW-0813">Transport</keyword>
<keyword evidence="5" id="KW-1185">Reference proteome</keyword>
<evidence type="ECO:0000256" key="2">
    <source>
        <dbReference type="ARBA" id="ARBA00023065"/>
    </source>
</evidence>
<comment type="caution">
    <text evidence="4">The sequence shown here is derived from an EMBL/GenBank/DDBJ whole genome shotgun (WGS) entry which is preliminary data.</text>
</comment>
<dbReference type="GO" id="GO:0009705">
    <property type="term" value="C:plant-type vacuole membrane"/>
    <property type="evidence" value="ECO:0007669"/>
    <property type="project" value="TreeGrafter"/>
</dbReference>
<gene>
    <name evidence="4" type="ORF">Taro_040151</name>
</gene>
<dbReference type="EMBL" id="NMUH01003846">
    <property type="protein sequence ID" value="MQM07315.1"/>
    <property type="molecule type" value="Genomic_DNA"/>
</dbReference>
<protein>
    <submittedName>
        <fullName evidence="4">Uncharacterized protein</fullName>
    </submittedName>
</protein>
<dbReference type="PANTHER" id="PTHR31503:SF1">
    <property type="entry name" value="VACUOLAR CATION_PROTON EXCHANGER 3"/>
    <property type="match status" value="1"/>
</dbReference>
<sequence>MTSSYDPRSLENGIGPKGSSKEITRHHHHHGRTAHNMSSSSLRKKSDLSLVSKVRWGPVRDLLANLQEVFLGTKLFILFPTIPLAVAARYHGFGSAWLFALSLLGLTPLAERVSFLTE</sequence>
<evidence type="ECO:0000313" key="5">
    <source>
        <dbReference type="Proteomes" id="UP000652761"/>
    </source>
</evidence>
<dbReference type="AlphaFoldDB" id="A0A843WS72"/>
<reference evidence="4" key="1">
    <citation type="submission" date="2017-07" db="EMBL/GenBank/DDBJ databases">
        <title>Taro Niue Genome Assembly and Annotation.</title>
        <authorList>
            <person name="Atibalentja N."/>
            <person name="Keating K."/>
            <person name="Fields C.J."/>
        </authorList>
    </citation>
    <scope>NUCLEOTIDE SEQUENCE</scope>
    <source>
        <strain evidence="4">Niue_2</strain>
        <tissue evidence="4">Leaf</tissue>
    </source>
</reference>
<evidence type="ECO:0000256" key="3">
    <source>
        <dbReference type="SAM" id="MobiDB-lite"/>
    </source>
</evidence>